<organism evidence="1 2">
    <name type="scientific">Karstenula rhodostoma CBS 690.94</name>
    <dbReference type="NCBI Taxonomy" id="1392251"/>
    <lineage>
        <taxon>Eukaryota</taxon>
        <taxon>Fungi</taxon>
        <taxon>Dikarya</taxon>
        <taxon>Ascomycota</taxon>
        <taxon>Pezizomycotina</taxon>
        <taxon>Dothideomycetes</taxon>
        <taxon>Pleosporomycetidae</taxon>
        <taxon>Pleosporales</taxon>
        <taxon>Massarineae</taxon>
        <taxon>Didymosphaeriaceae</taxon>
        <taxon>Karstenula</taxon>
    </lineage>
</organism>
<dbReference type="AlphaFoldDB" id="A0A9P4PHP0"/>
<sequence length="187" mass="20780">MSDTSPTQNSQPALIRLSYNGDVIPNPSGNVNSVIRLLCSSACLSHGSLVFRAMFAPDHFAEGEDLSSISLPTIPLPDDDPDAIYRLCKILHFDMDIADCTEPIEPTGLLDVEQNGRFADFAIVCDKYDCRKTAMPWIMAYFPLALHRSQQIGIEKLLFVTYVLELPKEFQETEAQSTFSLLCTAQT</sequence>
<dbReference type="Proteomes" id="UP000799764">
    <property type="component" value="Unassembled WGS sequence"/>
</dbReference>
<gene>
    <name evidence="1" type="ORF">P171DRAFT_362097</name>
</gene>
<comment type="caution">
    <text evidence="1">The sequence shown here is derived from an EMBL/GenBank/DDBJ whole genome shotgun (WGS) entry which is preliminary data.</text>
</comment>
<keyword evidence="2" id="KW-1185">Reference proteome</keyword>
<evidence type="ECO:0000313" key="2">
    <source>
        <dbReference type="Proteomes" id="UP000799764"/>
    </source>
</evidence>
<dbReference type="EMBL" id="MU001502">
    <property type="protein sequence ID" value="KAF2443358.1"/>
    <property type="molecule type" value="Genomic_DNA"/>
</dbReference>
<protein>
    <recommendedName>
        <fullName evidence="3">BTB domain-containing protein</fullName>
    </recommendedName>
</protein>
<proteinExistence type="predicted"/>
<accession>A0A9P4PHP0</accession>
<dbReference type="OrthoDB" id="5275938at2759"/>
<reference evidence="1" key="1">
    <citation type="journal article" date="2020" name="Stud. Mycol.">
        <title>101 Dothideomycetes genomes: a test case for predicting lifestyles and emergence of pathogens.</title>
        <authorList>
            <person name="Haridas S."/>
            <person name="Albert R."/>
            <person name="Binder M."/>
            <person name="Bloem J."/>
            <person name="Labutti K."/>
            <person name="Salamov A."/>
            <person name="Andreopoulos B."/>
            <person name="Baker S."/>
            <person name="Barry K."/>
            <person name="Bills G."/>
            <person name="Bluhm B."/>
            <person name="Cannon C."/>
            <person name="Castanera R."/>
            <person name="Culley D."/>
            <person name="Daum C."/>
            <person name="Ezra D."/>
            <person name="Gonzalez J."/>
            <person name="Henrissat B."/>
            <person name="Kuo A."/>
            <person name="Liang C."/>
            <person name="Lipzen A."/>
            <person name="Lutzoni F."/>
            <person name="Magnuson J."/>
            <person name="Mondo S."/>
            <person name="Nolan M."/>
            <person name="Ohm R."/>
            <person name="Pangilinan J."/>
            <person name="Park H.-J."/>
            <person name="Ramirez L."/>
            <person name="Alfaro M."/>
            <person name="Sun H."/>
            <person name="Tritt A."/>
            <person name="Yoshinaga Y."/>
            <person name="Zwiers L.-H."/>
            <person name="Turgeon B."/>
            <person name="Goodwin S."/>
            <person name="Spatafora J."/>
            <person name="Crous P."/>
            <person name="Grigoriev I."/>
        </authorList>
    </citation>
    <scope>NUCLEOTIDE SEQUENCE</scope>
    <source>
        <strain evidence="1">CBS 690.94</strain>
    </source>
</reference>
<evidence type="ECO:0008006" key="3">
    <source>
        <dbReference type="Google" id="ProtNLM"/>
    </source>
</evidence>
<evidence type="ECO:0000313" key="1">
    <source>
        <dbReference type="EMBL" id="KAF2443358.1"/>
    </source>
</evidence>
<name>A0A9P4PHP0_9PLEO</name>